<protein>
    <recommendedName>
        <fullName evidence="5">HAMP domain-containing protein</fullName>
    </recommendedName>
</protein>
<name>A0A5C5Y6L7_9PLAN</name>
<keyword evidence="2" id="KW-0472">Membrane</keyword>
<sequence>MFNKSDQRSAPREQLLIEKDVQSALLLRAALHGGALATYFTVIQFFAQSMINPDVGWFDTALRFFDEAIYWVPALILLAPLFAYDLLKLSNRFAGPVFRLRREMIRLCAGQSEEPIYFRGSDFWSDLQDPFNELREELLDLRRENERLKTELGGTAATAPPPQSDVADNGTKVDAAHTVLQEV</sequence>
<keyword evidence="2" id="KW-1133">Transmembrane helix</keyword>
<evidence type="ECO:0000313" key="3">
    <source>
        <dbReference type="EMBL" id="TWT70900.1"/>
    </source>
</evidence>
<accession>A0A5C5Y6L7</accession>
<gene>
    <name evidence="3" type="ORF">Pan14r_32080</name>
</gene>
<evidence type="ECO:0000256" key="1">
    <source>
        <dbReference type="SAM" id="MobiDB-lite"/>
    </source>
</evidence>
<proteinExistence type="predicted"/>
<evidence type="ECO:0008006" key="5">
    <source>
        <dbReference type="Google" id="ProtNLM"/>
    </source>
</evidence>
<keyword evidence="2" id="KW-0812">Transmembrane</keyword>
<organism evidence="3 4">
    <name type="scientific">Crateriforma conspicua</name>
    <dbReference type="NCBI Taxonomy" id="2527996"/>
    <lineage>
        <taxon>Bacteria</taxon>
        <taxon>Pseudomonadati</taxon>
        <taxon>Planctomycetota</taxon>
        <taxon>Planctomycetia</taxon>
        <taxon>Planctomycetales</taxon>
        <taxon>Planctomycetaceae</taxon>
        <taxon>Crateriforma</taxon>
    </lineage>
</organism>
<dbReference type="RefSeq" id="WP_146439532.1">
    <property type="nucleotide sequence ID" value="NZ_SJPL01000001.1"/>
</dbReference>
<comment type="caution">
    <text evidence="3">The sequence shown here is derived from an EMBL/GenBank/DDBJ whole genome shotgun (WGS) entry which is preliminary data.</text>
</comment>
<feature type="transmembrane region" description="Helical" evidence="2">
    <location>
        <begin position="68"/>
        <end position="87"/>
    </location>
</feature>
<evidence type="ECO:0000256" key="2">
    <source>
        <dbReference type="SAM" id="Phobius"/>
    </source>
</evidence>
<dbReference type="Proteomes" id="UP000317238">
    <property type="component" value="Unassembled WGS sequence"/>
</dbReference>
<keyword evidence="4" id="KW-1185">Reference proteome</keyword>
<dbReference type="EMBL" id="SJPL01000001">
    <property type="protein sequence ID" value="TWT70900.1"/>
    <property type="molecule type" value="Genomic_DNA"/>
</dbReference>
<feature type="region of interest" description="Disordered" evidence="1">
    <location>
        <begin position="150"/>
        <end position="170"/>
    </location>
</feature>
<reference evidence="3 4" key="1">
    <citation type="submission" date="2019-02" db="EMBL/GenBank/DDBJ databases">
        <title>Deep-cultivation of Planctomycetes and their phenomic and genomic characterization uncovers novel biology.</title>
        <authorList>
            <person name="Wiegand S."/>
            <person name="Jogler M."/>
            <person name="Boedeker C."/>
            <person name="Pinto D."/>
            <person name="Vollmers J."/>
            <person name="Rivas-Marin E."/>
            <person name="Kohn T."/>
            <person name="Peeters S.H."/>
            <person name="Heuer A."/>
            <person name="Rast P."/>
            <person name="Oberbeckmann S."/>
            <person name="Bunk B."/>
            <person name="Jeske O."/>
            <person name="Meyerdierks A."/>
            <person name="Storesund J.E."/>
            <person name="Kallscheuer N."/>
            <person name="Luecker S."/>
            <person name="Lage O.M."/>
            <person name="Pohl T."/>
            <person name="Merkel B.J."/>
            <person name="Hornburger P."/>
            <person name="Mueller R.-W."/>
            <person name="Bruemmer F."/>
            <person name="Labrenz M."/>
            <person name="Spormann A.M."/>
            <person name="Op Den Camp H."/>
            <person name="Overmann J."/>
            <person name="Amann R."/>
            <person name="Jetten M.S.M."/>
            <person name="Mascher T."/>
            <person name="Medema M.H."/>
            <person name="Devos D.P."/>
            <person name="Kaster A.-K."/>
            <person name="Ovreas L."/>
            <person name="Rohde M."/>
            <person name="Galperin M.Y."/>
            <person name="Jogler C."/>
        </authorList>
    </citation>
    <scope>NUCLEOTIDE SEQUENCE [LARGE SCALE GENOMIC DNA]</scope>
    <source>
        <strain evidence="3 4">Pan14r</strain>
    </source>
</reference>
<evidence type="ECO:0000313" key="4">
    <source>
        <dbReference type="Proteomes" id="UP000317238"/>
    </source>
</evidence>
<feature type="transmembrane region" description="Helical" evidence="2">
    <location>
        <begin position="25"/>
        <end position="48"/>
    </location>
</feature>
<dbReference type="AlphaFoldDB" id="A0A5C5Y6L7"/>
<dbReference type="OrthoDB" id="270597at2"/>